<dbReference type="AlphaFoldDB" id="A0A0V1AM84"/>
<evidence type="ECO:0000313" key="1">
    <source>
        <dbReference type="EMBL" id="KRY25935.1"/>
    </source>
</evidence>
<keyword evidence="2" id="KW-1185">Reference proteome</keyword>
<dbReference type="Proteomes" id="UP000054776">
    <property type="component" value="Unassembled WGS sequence"/>
</dbReference>
<comment type="caution">
    <text evidence="1">The sequence shown here is derived from an EMBL/GenBank/DDBJ whole genome shotgun (WGS) entry which is preliminary data.</text>
</comment>
<sequence length="46" mass="5352">MTFYDEFRNATDIFCSGMLNHSNTRIATRMFSQPSSRFTLDIEGEI</sequence>
<dbReference type="EMBL" id="JYDH01000660">
    <property type="protein sequence ID" value="KRY25935.1"/>
    <property type="molecule type" value="Genomic_DNA"/>
</dbReference>
<proteinExistence type="predicted"/>
<protein>
    <submittedName>
        <fullName evidence="1">Uncharacterized protein</fullName>
    </submittedName>
</protein>
<accession>A0A0V1AM84</accession>
<evidence type="ECO:0000313" key="2">
    <source>
        <dbReference type="Proteomes" id="UP000054776"/>
    </source>
</evidence>
<name>A0A0V1AM84_TRISP</name>
<dbReference type="InParanoid" id="A0A0V1AM84"/>
<reference evidence="1 2" key="1">
    <citation type="submission" date="2015-01" db="EMBL/GenBank/DDBJ databases">
        <title>Evolution of Trichinella species and genotypes.</title>
        <authorList>
            <person name="Korhonen P.K."/>
            <person name="Edoardo P."/>
            <person name="Giuseppe L.R."/>
            <person name="Gasser R.B."/>
        </authorList>
    </citation>
    <scope>NUCLEOTIDE SEQUENCE [LARGE SCALE GENOMIC DNA]</scope>
    <source>
        <strain evidence="1">ISS3</strain>
    </source>
</reference>
<organism evidence="1 2">
    <name type="scientific">Trichinella spiralis</name>
    <name type="common">Trichina worm</name>
    <dbReference type="NCBI Taxonomy" id="6334"/>
    <lineage>
        <taxon>Eukaryota</taxon>
        <taxon>Metazoa</taxon>
        <taxon>Ecdysozoa</taxon>
        <taxon>Nematoda</taxon>
        <taxon>Enoplea</taxon>
        <taxon>Dorylaimia</taxon>
        <taxon>Trichinellida</taxon>
        <taxon>Trichinellidae</taxon>
        <taxon>Trichinella</taxon>
    </lineage>
</organism>
<gene>
    <name evidence="1" type="ORF">T01_14893</name>
</gene>